<gene>
    <name evidence="2" type="ORF">RRG08_033721</name>
</gene>
<feature type="compositionally biased region" description="Basic and acidic residues" evidence="1">
    <location>
        <begin position="135"/>
        <end position="145"/>
    </location>
</feature>
<feature type="region of interest" description="Disordered" evidence="1">
    <location>
        <begin position="131"/>
        <end position="162"/>
    </location>
</feature>
<comment type="caution">
    <text evidence="2">The sequence shown here is derived from an EMBL/GenBank/DDBJ whole genome shotgun (WGS) entry which is preliminary data.</text>
</comment>
<organism evidence="2 3">
    <name type="scientific">Elysia crispata</name>
    <name type="common">lettuce slug</name>
    <dbReference type="NCBI Taxonomy" id="231223"/>
    <lineage>
        <taxon>Eukaryota</taxon>
        <taxon>Metazoa</taxon>
        <taxon>Spiralia</taxon>
        <taxon>Lophotrochozoa</taxon>
        <taxon>Mollusca</taxon>
        <taxon>Gastropoda</taxon>
        <taxon>Heterobranchia</taxon>
        <taxon>Euthyneura</taxon>
        <taxon>Panpulmonata</taxon>
        <taxon>Sacoglossa</taxon>
        <taxon>Placobranchoidea</taxon>
        <taxon>Plakobranchidae</taxon>
        <taxon>Elysia</taxon>
    </lineage>
</organism>
<name>A0AAE1DUJ5_9GAST</name>
<feature type="compositionally biased region" description="Polar residues" evidence="1">
    <location>
        <begin position="153"/>
        <end position="162"/>
    </location>
</feature>
<protein>
    <submittedName>
        <fullName evidence="2">Uncharacterized protein</fullName>
    </submittedName>
</protein>
<dbReference type="EMBL" id="JAWDGP010002410">
    <property type="protein sequence ID" value="KAK3783464.1"/>
    <property type="molecule type" value="Genomic_DNA"/>
</dbReference>
<feature type="compositionally biased region" description="Polar residues" evidence="1">
    <location>
        <begin position="7"/>
        <end position="16"/>
    </location>
</feature>
<dbReference type="Proteomes" id="UP001283361">
    <property type="component" value="Unassembled WGS sequence"/>
</dbReference>
<proteinExistence type="predicted"/>
<evidence type="ECO:0000313" key="2">
    <source>
        <dbReference type="EMBL" id="KAK3783464.1"/>
    </source>
</evidence>
<keyword evidence="3" id="KW-1185">Reference proteome</keyword>
<evidence type="ECO:0000313" key="3">
    <source>
        <dbReference type="Proteomes" id="UP001283361"/>
    </source>
</evidence>
<accession>A0AAE1DUJ5</accession>
<feature type="compositionally biased region" description="Basic and acidic residues" evidence="1">
    <location>
        <begin position="17"/>
        <end position="28"/>
    </location>
</feature>
<dbReference type="AlphaFoldDB" id="A0AAE1DUJ5"/>
<evidence type="ECO:0000256" key="1">
    <source>
        <dbReference type="SAM" id="MobiDB-lite"/>
    </source>
</evidence>
<reference evidence="2" key="1">
    <citation type="journal article" date="2023" name="G3 (Bethesda)">
        <title>A reference genome for the long-term kleptoplast-retaining sea slug Elysia crispata morphotype clarki.</title>
        <authorList>
            <person name="Eastman K.E."/>
            <person name="Pendleton A.L."/>
            <person name="Shaikh M.A."/>
            <person name="Suttiyut T."/>
            <person name="Ogas R."/>
            <person name="Tomko P."/>
            <person name="Gavelis G."/>
            <person name="Widhalm J.R."/>
            <person name="Wisecaver J.H."/>
        </authorList>
    </citation>
    <scope>NUCLEOTIDE SEQUENCE</scope>
    <source>
        <strain evidence="2">ECLA1</strain>
    </source>
</reference>
<feature type="region of interest" description="Disordered" evidence="1">
    <location>
        <begin position="1"/>
        <end position="38"/>
    </location>
</feature>
<sequence>MSKFWYSVSTRNSTGDSRARRDCSRERVTNPGDPRGAQTCKARHRVREIPHPLWDVGTSKYRPRPQDVPVGLQLTDPLLERDQRGRAFHITARLPFFPNRRRVIAITQLPFFMTLSLKRSSNVIYLSADVDHDDDDVRGNNEDGSKNPGPSGDTLTNAFIAP</sequence>